<dbReference type="AlphaFoldDB" id="A0A5B9M7V9"/>
<evidence type="ECO:0000313" key="3">
    <source>
        <dbReference type="Proteomes" id="UP000321353"/>
    </source>
</evidence>
<feature type="chain" id="PRO_5022963987" description="Secreted protein" evidence="1">
    <location>
        <begin position="26"/>
        <end position="62"/>
    </location>
</feature>
<evidence type="ECO:0008006" key="4">
    <source>
        <dbReference type="Google" id="ProtNLM"/>
    </source>
</evidence>
<evidence type="ECO:0000256" key="1">
    <source>
        <dbReference type="SAM" id="SignalP"/>
    </source>
</evidence>
<feature type="signal peptide" evidence="1">
    <location>
        <begin position="1"/>
        <end position="25"/>
    </location>
</feature>
<organism evidence="2 3">
    <name type="scientific">Stieleria maiorica</name>
    <dbReference type="NCBI Taxonomy" id="2795974"/>
    <lineage>
        <taxon>Bacteria</taxon>
        <taxon>Pseudomonadati</taxon>
        <taxon>Planctomycetota</taxon>
        <taxon>Planctomycetia</taxon>
        <taxon>Pirellulales</taxon>
        <taxon>Pirellulaceae</taxon>
        <taxon>Stieleria</taxon>
    </lineage>
</organism>
<dbReference type="KEGG" id="smam:Mal15_12900"/>
<keyword evidence="3" id="KW-1185">Reference proteome</keyword>
<gene>
    <name evidence="2" type="ORF">Mal15_12900</name>
</gene>
<protein>
    <recommendedName>
        <fullName evidence="4">Secreted protein</fullName>
    </recommendedName>
</protein>
<name>A0A5B9M7V9_9BACT</name>
<reference evidence="2 3" key="1">
    <citation type="submission" date="2019-02" db="EMBL/GenBank/DDBJ databases">
        <title>Planctomycetal bacteria perform biofilm scaping via a novel small molecule.</title>
        <authorList>
            <person name="Jeske O."/>
            <person name="Boedeker C."/>
            <person name="Wiegand S."/>
            <person name="Breitling P."/>
            <person name="Kallscheuer N."/>
            <person name="Jogler M."/>
            <person name="Rohde M."/>
            <person name="Petersen J."/>
            <person name="Medema M.H."/>
            <person name="Surup F."/>
            <person name="Jogler C."/>
        </authorList>
    </citation>
    <scope>NUCLEOTIDE SEQUENCE [LARGE SCALE GENOMIC DNA]</scope>
    <source>
        <strain evidence="2 3">Mal15</strain>
    </source>
</reference>
<dbReference type="EMBL" id="CP036264">
    <property type="protein sequence ID" value="QEF97251.1"/>
    <property type="molecule type" value="Genomic_DNA"/>
</dbReference>
<keyword evidence="1" id="KW-0732">Signal</keyword>
<accession>A0A5B9M7V9</accession>
<dbReference type="RefSeq" id="WP_147866960.1">
    <property type="nucleotide sequence ID" value="NZ_CP036264.1"/>
</dbReference>
<proteinExistence type="predicted"/>
<dbReference type="Proteomes" id="UP000321353">
    <property type="component" value="Chromosome"/>
</dbReference>
<sequence precursor="true">MSGNSKSVKRVLLFCLVASMSSVMGCGSSSGPVELQTYEPITEAEIQVIEEQKERLKDERRG</sequence>
<evidence type="ECO:0000313" key="2">
    <source>
        <dbReference type="EMBL" id="QEF97251.1"/>
    </source>
</evidence>
<dbReference type="PROSITE" id="PS51257">
    <property type="entry name" value="PROKAR_LIPOPROTEIN"/>
    <property type="match status" value="1"/>
</dbReference>